<sequence>MMMSKKVAIVTGAAGGIGRSLCALLAEDGFRIAAVDLEGTDLNGALSSLDKDDHEAFTCNIGSEAEIVATIAAIHQHFGRIDVLVNNAALGPTMAATVDTTADGFRAALTVNLVGPLLLAREVARHMGPEGGAIVNIASLAGIVSNPKRNAYAASKAGVVSITKSLACELAHRNIRVAAVAPGYVRTPMVAGLERDGKADLSKVRQRIPMGRMARPDEIAAAARFLASDKARYVTGSVLAVDGGWATFNQPGEAHPPVSGTPAAELGKPAPSDNFKVVVVTGGGRGIGKAIAMAFAAKGDKVVILDRDETELCETEKALGDRCLSLKVDMADEQAVIDAFAAIKTLHGRIDVLINNAAIADRFMPVEEQDSAYLMGLLDINLTGAFLASREALRFMTKPGGVILNIGSINTFLPFAPRHAYGASKAGIDMLTRCLAAELGPDGIRLATIAPGYIRTPGVAALEASGSIDSGKIRRRIPMGELGKPEDIADAAIFLTSDDASYINGAILYVDGGWTAFGNAGDAAEIEENSVREAAQ</sequence>
<proteinExistence type="inferred from homology"/>
<dbReference type="PRINTS" id="PR00081">
    <property type="entry name" value="GDHRDH"/>
</dbReference>
<dbReference type="RefSeq" id="WP_304377005.1">
    <property type="nucleotide sequence ID" value="NZ_JAUOZU010000009.1"/>
</dbReference>
<keyword evidence="2" id="KW-0560">Oxidoreductase</keyword>
<evidence type="ECO:0000313" key="2">
    <source>
        <dbReference type="EMBL" id="MDO6965070.1"/>
    </source>
</evidence>
<organism evidence="2 3">
    <name type="scientific">Rhizobium alvei</name>
    <dbReference type="NCBI Taxonomy" id="1132659"/>
    <lineage>
        <taxon>Bacteria</taxon>
        <taxon>Pseudomonadati</taxon>
        <taxon>Pseudomonadota</taxon>
        <taxon>Alphaproteobacteria</taxon>
        <taxon>Hyphomicrobiales</taxon>
        <taxon>Rhizobiaceae</taxon>
        <taxon>Rhizobium/Agrobacterium group</taxon>
        <taxon>Rhizobium</taxon>
    </lineage>
</organism>
<reference evidence="2" key="1">
    <citation type="journal article" date="2015" name="Int. J. Syst. Evol. Microbiol.">
        <title>Rhizobium alvei sp. nov., isolated from a freshwater river.</title>
        <authorList>
            <person name="Sheu S.Y."/>
            <person name="Huang H.W."/>
            <person name="Young C.C."/>
            <person name="Chen W.M."/>
        </authorList>
    </citation>
    <scope>NUCLEOTIDE SEQUENCE</scope>
    <source>
        <strain evidence="2">TNR-22</strain>
    </source>
</reference>
<dbReference type="Gene3D" id="3.40.50.720">
    <property type="entry name" value="NAD(P)-binding Rossmann-like Domain"/>
    <property type="match status" value="2"/>
</dbReference>
<accession>A0ABT8YMW6</accession>
<dbReference type="EC" id="1.1.1.47" evidence="2"/>
<comment type="similarity">
    <text evidence="1">Belongs to the short-chain dehydrogenases/reductases (SDR) family.</text>
</comment>
<dbReference type="PANTHER" id="PTHR42760:SF123">
    <property type="entry name" value="OXIDOREDUCTASE"/>
    <property type="match status" value="1"/>
</dbReference>
<dbReference type="PANTHER" id="PTHR42760">
    <property type="entry name" value="SHORT-CHAIN DEHYDROGENASES/REDUCTASES FAMILY MEMBER"/>
    <property type="match status" value="1"/>
</dbReference>
<dbReference type="GO" id="GO:0047936">
    <property type="term" value="F:glucose 1-dehydrogenase [NAD(P)+] activity"/>
    <property type="evidence" value="ECO:0007669"/>
    <property type="project" value="UniProtKB-EC"/>
</dbReference>
<name>A0ABT8YMW6_9HYPH</name>
<dbReference type="InterPro" id="IPR002347">
    <property type="entry name" value="SDR_fam"/>
</dbReference>
<dbReference type="SUPFAM" id="SSF51735">
    <property type="entry name" value="NAD(P)-binding Rossmann-fold domains"/>
    <property type="match status" value="2"/>
</dbReference>
<gene>
    <name evidence="2" type="ORF">Q4481_13965</name>
</gene>
<dbReference type="EMBL" id="JAUOZU010000009">
    <property type="protein sequence ID" value="MDO6965070.1"/>
    <property type="molecule type" value="Genomic_DNA"/>
</dbReference>
<dbReference type="InterPro" id="IPR020904">
    <property type="entry name" value="Sc_DH/Rdtase_CS"/>
</dbReference>
<dbReference type="Proteomes" id="UP001174932">
    <property type="component" value="Unassembled WGS sequence"/>
</dbReference>
<dbReference type="InterPro" id="IPR036291">
    <property type="entry name" value="NAD(P)-bd_dom_sf"/>
</dbReference>
<dbReference type="NCBIfam" id="NF005559">
    <property type="entry name" value="PRK07231.1"/>
    <property type="match status" value="1"/>
</dbReference>
<evidence type="ECO:0000313" key="3">
    <source>
        <dbReference type="Proteomes" id="UP001174932"/>
    </source>
</evidence>
<comment type="caution">
    <text evidence="2">The sequence shown here is derived from an EMBL/GenBank/DDBJ whole genome shotgun (WGS) entry which is preliminary data.</text>
</comment>
<dbReference type="PRINTS" id="PR00080">
    <property type="entry name" value="SDRFAMILY"/>
</dbReference>
<dbReference type="Pfam" id="PF13561">
    <property type="entry name" value="adh_short_C2"/>
    <property type="match status" value="2"/>
</dbReference>
<dbReference type="CDD" id="cd05233">
    <property type="entry name" value="SDR_c"/>
    <property type="match status" value="1"/>
</dbReference>
<reference evidence="2" key="2">
    <citation type="submission" date="2023-07" db="EMBL/GenBank/DDBJ databases">
        <authorList>
            <person name="Shen H."/>
        </authorList>
    </citation>
    <scope>NUCLEOTIDE SEQUENCE</scope>
    <source>
        <strain evidence="2">TNR-22</strain>
    </source>
</reference>
<dbReference type="PROSITE" id="PS00061">
    <property type="entry name" value="ADH_SHORT"/>
    <property type="match status" value="2"/>
</dbReference>
<keyword evidence="3" id="KW-1185">Reference proteome</keyword>
<evidence type="ECO:0000256" key="1">
    <source>
        <dbReference type="ARBA" id="ARBA00006484"/>
    </source>
</evidence>
<protein>
    <submittedName>
        <fullName evidence="2">Glucose 1-dehydrogenase</fullName>
        <ecNumber evidence="2">1.1.1.47</ecNumber>
    </submittedName>
</protein>